<evidence type="ECO:0000313" key="2">
    <source>
        <dbReference type="Proteomes" id="UP000199118"/>
    </source>
</evidence>
<dbReference type="GO" id="GO:0008725">
    <property type="term" value="F:DNA-3-methyladenine glycosylase activity"/>
    <property type="evidence" value="ECO:0007669"/>
    <property type="project" value="InterPro"/>
</dbReference>
<dbReference type="Gene3D" id="1.10.340.30">
    <property type="entry name" value="Hypothetical protein, domain 2"/>
    <property type="match status" value="1"/>
</dbReference>
<evidence type="ECO:0000313" key="1">
    <source>
        <dbReference type="EMBL" id="SDX29717.1"/>
    </source>
</evidence>
<gene>
    <name evidence="1" type="ORF">SAMN05444336_104210</name>
</gene>
<dbReference type="PANTHER" id="PTHR30037:SF3">
    <property type="entry name" value="BLR0857 PROTEIN"/>
    <property type="match status" value="1"/>
</dbReference>
<dbReference type="InterPro" id="IPR005019">
    <property type="entry name" value="Adenine_glyco"/>
</dbReference>
<dbReference type="STRING" id="356660.SAMN05444336_104210"/>
<dbReference type="GO" id="GO:0006284">
    <property type="term" value="P:base-excision repair"/>
    <property type="evidence" value="ECO:0007669"/>
    <property type="project" value="InterPro"/>
</dbReference>
<dbReference type="OrthoDB" id="9795156at2"/>
<protein>
    <submittedName>
        <fullName evidence="1">DNA-3-methyladenine glycosylase I</fullName>
    </submittedName>
</protein>
<dbReference type="InterPro" id="IPR052891">
    <property type="entry name" value="DNA-3mA_glycosylase"/>
</dbReference>
<name>A0A1H3AJ32_9RHOB</name>
<dbReference type="EMBL" id="FNMZ01000004">
    <property type="protein sequence ID" value="SDX29717.1"/>
    <property type="molecule type" value="Genomic_DNA"/>
</dbReference>
<reference evidence="1 2" key="1">
    <citation type="submission" date="2016-10" db="EMBL/GenBank/DDBJ databases">
        <authorList>
            <person name="de Groot N.N."/>
        </authorList>
    </citation>
    <scope>NUCLEOTIDE SEQUENCE [LARGE SCALE GENOMIC DNA]</scope>
    <source>
        <strain evidence="1 2">DSM 17890</strain>
    </source>
</reference>
<proteinExistence type="predicted"/>
<dbReference type="SUPFAM" id="SSF48150">
    <property type="entry name" value="DNA-glycosylase"/>
    <property type="match status" value="1"/>
</dbReference>
<keyword evidence="2" id="KW-1185">Reference proteome</keyword>
<dbReference type="AlphaFoldDB" id="A0A1H3AJ32"/>
<dbReference type="RefSeq" id="WP_092682492.1">
    <property type="nucleotide sequence ID" value="NZ_FNMZ01000004.1"/>
</dbReference>
<dbReference type="Proteomes" id="UP000199118">
    <property type="component" value="Unassembled WGS sequence"/>
</dbReference>
<accession>A0A1H3AJ32</accession>
<sequence>MPAFAPIWDLAAARHGGDAALEALLDRPATPEALRAVSDAEWLGDMTRRVFSAGFSQKVVAARWSAFEAAFEGFDPGRCAMLDEDALDRLASDPGLIRNRAKIASVRENAAFLRALAETHGKPAGHVFADWPAEDHVGLLALLKTEGTRLGGITGAYLLRGRGVDGFILTPDVVMALNREGVISGAGVSKSAMRALQAAFDGWRAETRRPMMQLSRVLALSVGA</sequence>
<organism evidence="1 2">
    <name type="scientific">Albimonas donghaensis</name>
    <dbReference type="NCBI Taxonomy" id="356660"/>
    <lineage>
        <taxon>Bacteria</taxon>
        <taxon>Pseudomonadati</taxon>
        <taxon>Pseudomonadota</taxon>
        <taxon>Alphaproteobacteria</taxon>
        <taxon>Rhodobacterales</taxon>
        <taxon>Paracoccaceae</taxon>
        <taxon>Albimonas</taxon>
    </lineage>
</organism>
<dbReference type="InterPro" id="IPR011257">
    <property type="entry name" value="DNA_glycosylase"/>
</dbReference>
<dbReference type="PANTHER" id="PTHR30037">
    <property type="entry name" value="DNA-3-METHYLADENINE GLYCOSYLASE 1"/>
    <property type="match status" value="1"/>
</dbReference>
<dbReference type="Pfam" id="PF03352">
    <property type="entry name" value="Adenine_glyco"/>
    <property type="match status" value="1"/>
</dbReference>